<name>A0A4Q7JDK4_9PSEU</name>
<feature type="region of interest" description="Disordered" evidence="1">
    <location>
        <begin position="299"/>
        <end position="321"/>
    </location>
</feature>
<organism evidence="2 3">
    <name type="scientific">Amycolatopsis suaedae</name>
    <dbReference type="NCBI Taxonomy" id="2510978"/>
    <lineage>
        <taxon>Bacteria</taxon>
        <taxon>Bacillati</taxon>
        <taxon>Actinomycetota</taxon>
        <taxon>Actinomycetes</taxon>
        <taxon>Pseudonocardiales</taxon>
        <taxon>Pseudonocardiaceae</taxon>
        <taxon>Amycolatopsis</taxon>
    </lineage>
</organism>
<evidence type="ECO:0000313" key="2">
    <source>
        <dbReference type="EMBL" id="RZQ65971.1"/>
    </source>
</evidence>
<evidence type="ECO:0000313" key="3">
    <source>
        <dbReference type="Proteomes" id="UP000292003"/>
    </source>
</evidence>
<dbReference type="EMBL" id="SFCC01000001">
    <property type="protein sequence ID" value="RZQ65971.1"/>
    <property type="molecule type" value="Genomic_DNA"/>
</dbReference>
<keyword evidence="3" id="KW-1185">Reference proteome</keyword>
<evidence type="ECO:0008006" key="4">
    <source>
        <dbReference type="Google" id="ProtNLM"/>
    </source>
</evidence>
<protein>
    <recommendedName>
        <fullName evidence="4">Winged helix DNA-binding domain-containing protein</fullName>
    </recommendedName>
</protein>
<comment type="caution">
    <text evidence="2">The sequence shown here is derived from an EMBL/GenBank/DDBJ whole genome shotgun (WGS) entry which is preliminary data.</text>
</comment>
<dbReference type="PANTHER" id="PTHR38479">
    <property type="entry name" value="LMO0824 PROTEIN"/>
    <property type="match status" value="1"/>
</dbReference>
<sequence length="393" mass="41883">MTAEVSPRKLRAWWAHRQGLDGSLAGASPDEVLVRTGWARSVGGSAPYLGFHARAGLDRQTVDDAVARLAVHELPAARGCTYVVPHQDFALALAVGAGAPEGELAAAVRHLGVTRAEIDRLCERVVEALDSADGPLDPAGLKKVLGDAVRNLGAEDKKRGQTTTLPLALGLLQARGRIRRVPVNGRLDQQRFGYAGWSPAPGGGPADAATELARRYFTWAGPASLKHFRWFSGLTAAAARTAVEPLGLRPLEGTDLLLDPGQSADFDAFRVPTEPQYALVGSIDGIHLLHRDLARLLDEADARRPSPGGRPGRTLGDETDPPCPLIVDRGRVVGLWEFDPEAGEIVHRSFTGTGSALRHAVAATAEFARELGDVKMVSLDSPRSRAPRIAALR</sequence>
<dbReference type="PANTHER" id="PTHR38479:SF2">
    <property type="entry name" value="WINGED HELIX DNA-BINDING DOMAIN-CONTAINING PROTEIN"/>
    <property type="match status" value="1"/>
</dbReference>
<dbReference type="OrthoDB" id="5495411at2"/>
<evidence type="ECO:0000256" key="1">
    <source>
        <dbReference type="SAM" id="MobiDB-lite"/>
    </source>
</evidence>
<accession>A0A4Q7JDK4</accession>
<dbReference type="InterPro" id="IPR009351">
    <property type="entry name" value="AlkZ-like"/>
</dbReference>
<dbReference type="Pfam" id="PF06224">
    <property type="entry name" value="AlkZ-like"/>
    <property type="match status" value="1"/>
</dbReference>
<dbReference type="RefSeq" id="WP_130473540.1">
    <property type="nucleotide sequence ID" value="NZ_SFCC01000001.1"/>
</dbReference>
<reference evidence="2 3" key="1">
    <citation type="submission" date="2019-02" db="EMBL/GenBank/DDBJ databases">
        <title>Draft genome sequence of Amycolatopsis sp. 8-3EHSu isolated from roots of Suaeda maritima.</title>
        <authorList>
            <person name="Duangmal K."/>
            <person name="Chantavorakit T."/>
        </authorList>
    </citation>
    <scope>NUCLEOTIDE SEQUENCE [LARGE SCALE GENOMIC DNA]</scope>
    <source>
        <strain evidence="2 3">8-3EHSu</strain>
    </source>
</reference>
<proteinExistence type="predicted"/>
<dbReference type="AlphaFoldDB" id="A0A4Q7JDK4"/>
<dbReference type="Proteomes" id="UP000292003">
    <property type="component" value="Unassembled WGS sequence"/>
</dbReference>
<gene>
    <name evidence="2" type="ORF">EWH70_02570</name>
</gene>